<feature type="non-terminal residue" evidence="2">
    <location>
        <position position="1"/>
    </location>
</feature>
<accession>A0A6J4QCI5</accession>
<dbReference type="AlphaFoldDB" id="A0A6J4QCI5"/>
<gene>
    <name evidence="2" type="ORF">AVDCRST_MAG66-3881</name>
</gene>
<name>A0A6J4QCI5_9PSEU</name>
<reference evidence="2" key="1">
    <citation type="submission" date="2020-02" db="EMBL/GenBank/DDBJ databases">
        <authorList>
            <person name="Meier V. D."/>
        </authorList>
    </citation>
    <scope>NUCLEOTIDE SEQUENCE</scope>
    <source>
        <strain evidence="2">AVDCRST_MAG66</strain>
    </source>
</reference>
<sequence length="22" mass="1870">HRGGADGGGAGRGGGAHPVGAV</sequence>
<protein>
    <submittedName>
        <fullName evidence="2">Uncharacterized protein</fullName>
    </submittedName>
</protein>
<feature type="non-terminal residue" evidence="2">
    <location>
        <position position="22"/>
    </location>
</feature>
<proteinExistence type="predicted"/>
<organism evidence="2">
    <name type="scientific">uncultured Pseudonocardia sp</name>
    <dbReference type="NCBI Taxonomy" id="211455"/>
    <lineage>
        <taxon>Bacteria</taxon>
        <taxon>Bacillati</taxon>
        <taxon>Actinomycetota</taxon>
        <taxon>Actinomycetes</taxon>
        <taxon>Pseudonocardiales</taxon>
        <taxon>Pseudonocardiaceae</taxon>
        <taxon>Pseudonocardia</taxon>
        <taxon>environmental samples</taxon>
    </lineage>
</organism>
<evidence type="ECO:0000256" key="1">
    <source>
        <dbReference type="SAM" id="MobiDB-lite"/>
    </source>
</evidence>
<dbReference type="EMBL" id="CADCUS010000537">
    <property type="protein sequence ID" value="CAA9440022.1"/>
    <property type="molecule type" value="Genomic_DNA"/>
</dbReference>
<evidence type="ECO:0000313" key="2">
    <source>
        <dbReference type="EMBL" id="CAA9440022.1"/>
    </source>
</evidence>
<feature type="region of interest" description="Disordered" evidence="1">
    <location>
        <begin position="1"/>
        <end position="22"/>
    </location>
</feature>